<name>A0A197K8B8_9FUNG</name>
<proteinExistence type="predicted"/>
<evidence type="ECO:0000313" key="2">
    <source>
        <dbReference type="Proteomes" id="UP000078512"/>
    </source>
</evidence>
<protein>
    <submittedName>
        <fullName evidence="1">Uncharacterized protein</fullName>
    </submittedName>
</protein>
<organism evidence="1 2">
    <name type="scientific">Linnemannia elongata AG-77</name>
    <dbReference type="NCBI Taxonomy" id="1314771"/>
    <lineage>
        <taxon>Eukaryota</taxon>
        <taxon>Fungi</taxon>
        <taxon>Fungi incertae sedis</taxon>
        <taxon>Mucoromycota</taxon>
        <taxon>Mortierellomycotina</taxon>
        <taxon>Mortierellomycetes</taxon>
        <taxon>Mortierellales</taxon>
        <taxon>Mortierellaceae</taxon>
        <taxon>Linnemannia</taxon>
    </lineage>
</organism>
<reference evidence="1 2" key="1">
    <citation type="submission" date="2016-05" db="EMBL/GenBank/DDBJ databases">
        <title>Genome sequencing reveals origins of a unique bacterial endosymbiosis in the earliest lineages of terrestrial Fungi.</title>
        <authorList>
            <consortium name="DOE Joint Genome Institute"/>
            <person name="Uehling J."/>
            <person name="Gryganskyi A."/>
            <person name="Hameed K."/>
            <person name="Tschaplinski T."/>
            <person name="Misztal P."/>
            <person name="Wu S."/>
            <person name="Desiro A."/>
            <person name="Vande Pol N."/>
            <person name="Du Z.-Y."/>
            <person name="Zienkiewicz A."/>
            <person name="Zienkiewicz K."/>
            <person name="Morin E."/>
            <person name="Tisserant E."/>
            <person name="Splivallo R."/>
            <person name="Hainaut M."/>
            <person name="Henrissat B."/>
            <person name="Ohm R."/>
            <person name="Kuo A."/>
            <person name="Yan J."/>
            <person name="Lipzen A."/>
            <person name="Nolan M."/>
            <person name="Labutti K."/>
            <person name="Barry K."/>
            <person name="Goldstein A."/>
            <person name="Labbe J."/>
            <person name="Schadt C."/>
            <person name="Tuskan G."/>
            <person name="Grigoriev I."/>
            <person name="Martin F."/>
            <person name="Vilgalys R."/>
            <person name="Bonito G."/>
        </authorList>
    </citation>
    <scope>NUCLEOTIDE SEQUENCE [LARGE SCALE GENOMIC DNA]</scope>
    <source>
        <strain evidence="1 2">AG-77</strain>
    </source>
</reference>
<evidence type="ECO:0000313" key="1">
    <source>
        <dbReference type="EMBL" id="OAQ32659.1"/>
    </source>
</evidence>
<keyword evidence="2" id="KW-1185">Reference proteome</keyword>
<dbReference type="EMBL" id="KV442024">
    <property type="protein sequence ID" value="OAQ32659.1"/>
    <property type="molecule type" value="Genomic_DNA"/>
</dbReference>
<accession>A0A197K8B8</accession>
<dbReference type="Proteomes" id="UP000078512">
    <property type="component" value="Unassembled WGS sequence"/>
</dbReference>
<sequence length="55" mass="6858">MLQFIPVLLLLFLYLLFFSFRFSIRFHHPLNIPRCIRIILQLFPSELRKMRHTDR</sequence>
<gene>
    <name evidence="1" type="ORF">K457DRAFT_135166</name>
</gene>
<dbReference type="AlphaFoldDB" id="A0A197K8B8"/>